<dbReference type="InterPro" id="IPR011009">
    <property type="entry name" value="Kinase-like_dom_sf"/>
</dbReference>
<keyword evidence="4" id="KW-1185">Reference proteome</keyword>
<comment type="caution">
    <text evidence="3">The sequence shown here is derived from an EMBL/GenBank/DDBJ whole genome shotgun (WGS) entry which is preliminary data.</text>
</comment>
<organism evidence="3 4">
    <name type="scientific">Nonomuraea africana</name>
    <dbReference type="NCBI Taxonomy" id="46171"/>
    <lineage>
        <taxon>Bacteria</taxon>
        <taxon>Bacillati</taxon>
        <taxon>Actinomycetota</taxon>
        <taxon>Actinomycetes</taxon>
        <taxon>Streptosporangiales</taxon>
        <taxon>Streptosporangiaceae</taxon>
        <taxon>Nonomuraea</taxon>
    </lineage>
</organism>
<dbReference type="Proteomes" id="UP000661607">
    <property type="component" value="Unassembled WGS sequence"/>
</dbReference>
<sequence length="217" mass="22308">MVPVAQSWEIGVDAAPPVLAAEHGEPEPAPIVETTAPFRRPAYSGPLVLTPPAEERETAARVPDKPVRTLDQMLAEDGLLTPEGAARLGLAVLDRLESVHGVGGQHGDLRPGSILVGGDGQVTLADPSAAPELSPYTAPEGGVGPAADLWSLGATLFTAVEGRPPAPGAPLTRAGVLAPVLFRLLSGVPAQRLTGDELRLDLRTIANEPSHPSPGGR</sequence>
<feature type="region of interest" description="Disordered" evidence="1">
    <location>
        <begin position="21"/>
        <end position="49"/>
    </location>
</feature>
<evidence type="ECO:0000313" key="3">
    <source>
        <dbReference type="EMBL" id="MBE1565876.1"/>
    </source>
</evidence>
<dbReference type="RefSeq" id="WP_225960925.1">
    <property type="nucleotide sequence ID" value="NZ_BAAASY010000010.1"/>
</dbReference>
<protein>
    <submittedName>
        <fullName evidence="3">Serine/threonine protein kinase</fullName>
    </submittedName>
</protein>
<evidence type="ECO:0000313" key="4">
    <source>
        <dbReference type="Proteomes" id="UP000661607"/>
    </source>
</evidence>
<dbReference type="Gene3D" id="1.10.510.10">
    <property type="entry name" value="Transferase(Phosphotransferase) domain 1"/>
    <property type="match status" value="1"/>
</dbReference>
<reference evidence="3 4" key="1">
    <citation type="submission" date="2020-10" db="EMBL/GenBank/DDBJ databases">
        <title>Sequencing the genomes of 1000 actinobacteria strains.</title>
        <authorList>
            <person name="Klenk H.-P."/>
        </authorList>
    </citation>
    <scope>NUCLEOTIDE SEQUENCE [LARGE SCALE GENOMIC DNA]</scope>
    <source>
        <strain evidence="3 4">DSM 43748</strain>
    </source>
</reference>
<dbReference type="EMBL" id="JADBEF010000001">
    <property type="protein sequence ID" value="MBE1565876.1"/>
    <property type="molecule type" value="Genomic_DNA"/>
</dbReference>
<feature type="domain" description="Protein kinase" evidence="2">
    <location>
        <begin position="1"/>
        <end position="217"/>
    </location>
</feature>
<dbReference type="GO" id="GO:0004674">
    <property type="term" value="F:protein serine/threonine kinase activity"/>
    <property type="evidence" value="ECO:0007669"/>
    <property type="project" value="UniProtKB-KW"/>
</dbReference>
<name>A0ABR9KV15_9ACTN</name>
<keyword evidence="3" id="KW-0808">Transferase</keyword>
<gene>
    <name evidence="3" type="ORF">H4W81_008655</name>
</gene>
<dbReference type="SUPFAM" id="SSF56112">
    <property type="entry name" value="Protein kinase-like (PK-like)"/>
    <property type="match status" value="1"/>
</dbReference>
<dbReference type="PROSITE" id="PS50011">
    <property type="entry name" value="PROTEIN_KINASE_DOM"/>
    <property type="match status" value="1"/>
</dbReference>
<keyword evidence="3" id="KW-0418">Kinase</keyword>
<evidence type="ECO:0000256" key="1">
    <source>
        <dbReference type="SAM" id="MobiDB-lite"/>
    </source>
</evidence>
<proteinExistence type="predicted"/>
<accession>A0ABR9KV15</accession>
<evidence type="ECO:0000259" key="2">
    <source>
        <dbReference type="PROSITE" id="PS50011"/>
    </source>
</evidence>
<dbReference type="InterPro" id="IPR000719">
    <property type="entry name" value="Prot_kinase_dom"/>
</dbReference>
<keyword evidence="3" id="KW-0723">Serine/threonine-protein kinase</keyword>